<dbReference type="EMBL" id="CAKLPY010000002">
    <property type="protein sequence ID" value="CAH0996637.1"/>
    <property type="molecule type" value="Genomic_DNA"/>
</dbReference>
<evidence type="ECO:0000256" key="1">
    <source>
        <dbReference type="SAM" id="SignalP"/>
    </source>
</evidence>
<evidence type="ECO:0000313" key="4">
    <source>
        <dbReference type="Proteomes" id="UP000837932"/>
    </source>
</evidence>
<dbReference type="InterPro" id="IPR021860">
    <property type="entry name" value="Peptidase_S12_Pab87-rel_C"/>
</dbReference>
<keyword evidence="4" id="KW-1185">Reference proteome</keyword>
<protein>
    <recommendedName>
        <fullName evidence="2">Peptidase S12 Pab87-related C-terminal domain-containing protein</fullName>
    </recommendedName>
</protein>
<feature type="signal peptide" evidence="1">
    <location>
        <begin position="1"/>
        <end position="20"/>
    </location>
</feature>
<comment type="caution">
    <text evidence="3">The sequence shown here is derived from an EMBL/GenBank/DDBJ whole genome shotgun (WGS) entry which is preliminary data.</text>
</comment>
<evidence type="ECO:0000313" key="3">
    <source>
        <dbReference type="EMBL" id="CAH0996637.1"/>
    </source>
</evidence>
<proteinExistence type="predicted"/>
<reference evidence="3" key="1">
    <citation type="submission" date="2021-12" db="EMBL/GenBank/DDBJ databases">
        <authorList>
            <person name="Rodrigo-Torres L."/>
            <person name="Arahal R. D."/>
            <person name="Lucena T."/>
        </authorList>
    </citation>
    <scope>NUCLEOTIDE SEQUENCE</scope>
    <source>
        <strain evidence="3">CECT 8858</strain>
    </source>
</reference>
<feature type="chain" id="PRO_5045509463" description="Peptidase S12 Pab87-related C-terminal domain-containing protein" evidence="1">
    <location>
        <begin position="21"/>
        <end position="113"/>
    </location>
</feature>
<accession>A0ABM9ASH9</accession>
<dbReference type="Proteomes" id="UP000837932">
    <property type="component" value="Unassembled WGS sequence"/>
</dbReference>
<name>A0ABM9ASH9_9BACT</name>
<gene>
    <name evidence="3" type="ORF">EMA8858_02769</name>
</gene>
<feature type="domain" description="Peptidase S12 Pab87-related C-terminal" evidence="2">
    <location>
        <begin position="20"/>
        <end position="103"/>
    </location>
</feature>
<organism evidence="3 4">
    <name type="scientific">Emticicia aquatica</name>
    <dbReference type="NCBI Taxonomy" id="1681835"/>
    <lineage>
        <taxon>Bacteria</taxon>
        <taxon>Pseudomonadati</taxon>
        <taxon>Bacteroidota</taxon>
        <taxon>Cytophagia</taxon>
        <taxon>Cytophagales</taxon>
        <taxon>Leadbetterellaceae</taxon>
        <taxon>Emticicia</taxon>
    </lineage>
</organism>
<dbReference type="Pfam" id="PF11954">
    <property type="entry name" value="DUF3471"/>
    <property type="match status" value="1"/>
</dbReference>
<keyword evidence="1" id="KW-0732">Signal</keyword>
<sequence length="113" mass="12411">MKKLIFSFIIMCVASNFLFAQTSSSDSLQQYVGTYKMKDGSPFEAYKITMSEGSILGEADAYGANKLIKQASVDKFQSTSSYGAIITFIRNAEKKIIGLKMDIQGTVLLADKL</sequence>
<dbReference type="RefSeq" id="WP_238807190.1">
    <property type="nucleotide sequence ID" value="NZ_CAKLPY010000002.1"/>
</dbReference>
<evidence type="ECO:0000259" key="2">
    <source>
        <dbReference type="Pfam" id="PF11954"/>
    </source>
</evidence>